<dbReference type="Proteomes" id="UP000265040">
    <property type="component" value="Chromosome 3"/>
</dbReference>
<evidence type="ECO:0000313" key="1">
    <source>
        <dbReference type="Ensembl" id="ENSATEP00000056720.1"/>
    </source>
</evidence>
<protein>
    <submittedName>
        <fullName evidence="1">Uncharacterized protein</fullName>
    </submittedName>
</protein>
<keyword evidence="2" id="KW-1185">Reference proteome</keyword>
<name>A0A7N6B2V2_ANATE</name>
<evidence type="ECO:0000313" key="2">
    <source>
        <dbReference type="Proteomes" id="UP000265040"/>
    </source>
</evidence>
<sequence length="62" mass="7436">MTCTQRAEREEIQIKNFSHSHFFLSVLILVVMQKQQLQEGCCSGCFPESRLDKFYWSLWVMF</sequence>
<dbReference type="Ensembl" id="ENSATET00000042756.1">
    <property type="protein sequence ID" value="ENSATEP00000056720.1"/>
    <property type="gene ID" value="ENSATEG00000026534.1"/>
</dbReference>
<organism evidence="1 2">
    <name type="scientific">Anabas testudineus</name>
    <name type="common">Climbing perch</name>
    <name type="synonym">Anthias testudineus</name>
    <dbReference type="NCBI Taxonomy" id="64144"/>
    <lineage>
        <taxon>Eukaryota</taxon>
        <taxon>Metazoa</taxon>
        <taxon>Chordata</taxon>
        <taxon>Craniata</taxon>
        <taxon>Vertebrata</taxon>
        <taxon>Euteleostomi</taxon>
        <taxon>Actinopterygii</taxon>
        <taxon>Neopterygii</taxon>
        <taxon>Teleostei</taxon>
        <taxon>Neoteleostei</taxon>
        <taxon>Acanthomorphata</taxon>
        <taxon>Anabantaria</taxon>
        <taxon>Anabantiformes</taxon>
        <taxon>Anabantoidei</taxon>
        <taxon>Anabantidae</taxon>
        <taxon>Anabas</taxon>
    </lineage>
</organism>
<proteinExistence type="predicted"/>
<dbReference type="AlphaFoldDB" id="A0A7N6B2V2"/>
<reference evidence="1" key="3">
    <citation type="submission" date="2025-09" db="UniProtKB">
        <authorList>
            <consortium name="Ensembl"/>
        </authorList>
    </citation>
    <scope>IDENTIFICATION</scope>
</reference>
<accession>A0A7N6B2V2</accession>
<dbReference type="InParanoid" id="A0A7N6B2V2"/>
<reference evidence="1" key="1">
    <citation type="submission" date="2021-04" db="EMBL/GenBank/DDBJ databases">
        <authorList>
            <consortium name="Wellcome Sanger Institute Data Sharing"/>
        </authorList>
    </citation>
    <scope>NUCLEOTIDE SEQUENCE [LARGE SCALE GENOMIC DNA]</scope>
</reference>
<reference evidence="1" key="2">
    <citation type="submission" date="2025-08" db="UniProtKB">
        <authorList>
            <consortium name="Ensembl"/>
        </authorList>
    </citation>
    <scope>IDENTIFICATION</scope>
</reference>